<keyword evidence="3" id="KW-1185">Reference proteome</keyword>
<comment type="caution">
    <text evidence="2">The sequence shown here is derived from an EMBL/GenBank/DDBJ whole genome shotgun (WGS) entry which is preliminary data.</text>
</comment>
<dbReference type="SMART" id="SM00367">
    <property type="entry name" value="LRR_CC"/>
    <property type="match status" value="6"/>
</dbReference>
<dbReference type="PANTHER" id="PTHR13318:SF95">
    <property type="entry name" value="F-BOX PROTEIN YLR352W"/>
    <property type="match status" value="1"/>
</dbReference>
<sequence>MADLNADVLTRIFLHLQFTERVRLETVCHLWHLVLQSNACFSDMRQLDLSDFLSNTTADYYQQVSYPVLLLPYPSYSLQESISLSPTIMGVVERCGSYVRSLSFGSRWLKVRQHVVDTIARNCTQLRQLDLGAVILNADISHLLQTVAGQLRVLSLEETSWVHNEHAEKMANLLSSFTRLESINLRSAMFSIQNIVHLPSTLRQIDISHAHHFSESAMVSFLRLHPLLETFTASPCPVMNQDILDALSDLPLLSSLSLGFIDDRSIDMSCLSRLTRLRSLTLQSVSSLNETSLLSILSSLTSLSTLSLRRCDRVFDYSSLSFCERLSHLTITDTMQLADTHLILLAVRSSLRHLHISNCINVSSQGLCYALSHSQLQELLITHCPSITDEVMYTVVTTQETIKEISIQRCTAITSKGVAALAWLRNIRGLRSLDISKNRQIDDSAVESLHNALLTLARRPHPCLSASDTDCHKRHKKRELSPMKEQSLTLLVAQTSVTQSVEAKVEDFINLIY</sequence>
<dbReference type="PANTHER" id="PTHR13318">
    <property type="entry name" value="PARTNER OF PAIRED, ISOFORM B-RELATED"/>
    <property type="match status" value="1"/>
</dbReference>
<dbReference type="GO" id="GO:0019005">
    <property type="term" value="C:SCF ubiquitin ligase complex"/>
    <property type="evidence" value="ECO:0007669"/>
    <property type="project" value="TreeGrafter"/>
</dbReference>
<dbReference type="InterPro" id="IPR006553">
    <property type="entry name" value="Leu-rich_rpt_Cys-con_subtyp"/>
</dbReference>
<gene>
    <name evidence="2" type="ORF">PMAYCL1PPCAC_29181</name>
</gene>
<evidence type="ECO:0000313" key="2">
    <source>
        <dbReference type="EMBL" id="GMR58986.1"/>
    </source>
</evidence>
<reference evidence="3" key="1">
    <citation type="submission" date="2022-10" db="EMBL/GenBank/DDBJ databases">
        <title>Genome assembly of Pristionchus species.</title>
        <authorList>
            <person name="Yoshida K."/>
            <person name="Sommer R.J."/>
        </authorList>
    </citation>
    <scope>NUCLEOTIDE SEQUENCE [LARGE SCALE GENOMIC DNA]</scope>
    <source>
        <strain evidence="3">RS5460</strain>
    </source>
</reference>
<dbReference type="EMBL" id="BTRK01000006">
    <property type="protein sequence ID" value="GMR58986.1"/>
    <property type="molecule type" value="Genomic_DNA"/>
</dbReference>
<dbReference type="AlphaFoldDB" id="A0AAN5D8Y4"/>
<feature type="domain" description="F-box" evidence="1">
    <location>
        <begin position="1"/>
        <end position="44"/>
    </location>
</feature>
<dbReference type="InterPro" id="IPR001810">
    <property type="entry name" value="F-box_dom"/>
</dbReference>
<evidence type="ECO:0000313" key="3">
    <source>
        <dbReference type="Proteomes" id="UP001328107"/>
    </source>
</evidence>
<dbReference type="PROSITE" id="PS50181">
    <property type="entry name" value="FBOX"/>
    <property type="match status" value="1"/>
</dbReference>
<organism evidence="2 3">
    <name type="scientific">Pristionchus mayeri</name>
    <dbReference type="NCBI Taxonomy" id="1317129"/>
    <lineage>
        <taxon>Eukaryota</taxon>
        <taxon>Metazoa</taxon>
        <taxon>Ecdysozoa</taxon>
        <taxon>Nematoda</taxon>
        <taxon>Chromadorea</taxon>
        <taxon>Rhabditida</taxon>
        <taxon>Rhabditina</taxon>
        <taxon>Diplogasteromorpha</taxon>
        <taxon>Diplogasteroidea</taxon>
        <taxon>Neodiplogasteridae</taxon>
        <taxon>Pristionchus</taxon>
    </lineage>
</organism>
<accession>A0AAN5D8Y4</accession>
<dbReference type="InterPro" id="IPR032675">
    <property type="entry name" value="LRR_dom_sf"/>
</dbReference>
<dbReference type="Proteomes" id="UP001328107">
    <property type="component" value="Unassembled WGS sequence"/>
</dbReference>
<evidence type="ECO:0000259" key="1">
    <source>
        <dbReference type="PROSITE" id="PS50181"/>
    </source>
</evidence>
<protein>
    <recommendedName>
        <fullName evidence="1">F-box domain-containing protein</fullName>
    </recommendedName>
</protein>
<dbReference type="Gene3D" id="3.80.10.10">
    <property type="entry name" value="Ribonuclease Inhibitor"/>
    <property type="match status" value="2"/>
</dbReference>
<name>A0AAN5D8Y4_9BILA</name>
<dbReference type="SUPFAM" id="SSF52047">
    <property type="entry name" value="RNI-like"/>
    <property type="match status" value="2"/>
</dbReference>
<proteinExistence type="predicted"/>
<dbReference type="GO" id="GO:0031146">
    <property type="term" value="P:SCF-dependent proteasomal ubiquitin-dependent protein catabolic process"/>
    <property type="evidence" value="ECO:0007669"/>
    <property type="project" value="TreeGrafter"/>
</dbReference>